<accession>A0A128FA25</accession>
<reference evidence="3" key="1">
    <citation type="submission" date="2016-02" db="EMBL/GenBank/DDBJ databases">
        <authorList>
            <person name="Rodrigo-Torres Lidia"/>
            <person name="Arahal R.David."/>
        </authorList>
    </citation>
    <scope>NUCLEOTIDE SEQUENCE [LARGE SCALE GENOMIC DNA]</scope>
    <source>
        <strain evidence="3">CECT 8713</strain>
    </source>
</reference>
<feature type="transmembrane region" description="Helical" evidence="1">
    <location>
        <begin position="7"/>
        <end position="34"/>
    </location>
</feature>
<organism evidence="2 3">
    <name type="scientific">Grimontia marina</name>
    <dbReference type="NCBI Taxonomy" id="646534"/>
    <lineage>
        <taxon>Bacteria</taxon>
        <taxon>Pseudomonadati</taxon>
        <taxon>Pseudomonadota</taxon>
        <taxon>Gammaproteobacteria</taxon>
        <taxon>Vibrionales</taxon>
        <taxon>Vibrionaceae</taxon>
        <taxon>Grimontia</taxon>
    </lineage>
</organism>
<keyword evidence="1" id="KW-0812">Transmembrane</keyword>
<dbReference type="OrthoDB" id="5894062at2"/>
<evidence type="ECO:0000313" key="2">
    <source>
        <dbReference type="EMBL" id="CZF83647.1"/>
    </source>
</evidence>
<keyword evidence="1" id="KW-0472">Membrane</keyword>
<proteinExistence type="predicted"/>
<name>A0A128FA25_9GAMM</name>
<dbReference type="AlphaFoldDB" id="A0A128FA25"/>
<dbReference type="Proteomes" id="UP000073601">
    <property type="component" value="Unassembled WGS sequence"/>
</dbReference>
<sequence>MIEFLFIIGFTIALLATGISFLGIVAAMAVGFIVMALAGMIGLVFKMLPWILLAAVIVWLLKGRDKTATQARNYCYKRSRRYHRARRF</sequence>
<dbReference type="EMBL" id="FIZY01000024">
    <property type="protein sequence ID" value="CZF83647.1"/>
    <property type="molecule type" value="Genomic_DNA"/>
</dbReference>
<evidence type="ECO:0000256" key="1">
    <source>
        <dbReference type="SAM" id="Phobius"/>
    </source>
</evidence>
<dbReference type="RefSeq" id="WP_062710750.1">
    <property type="nucleotide sequence ID" value="NZ_CAWRCI010000024.1"/>
</dbReference>
<keyword evidence="1" id="KW-1133">Transmembrane helix</keyword>
<protein>
    <submittedName>
        <fullName evidence="2">Phage shock protein G</fullName>
    </submittedName>
</protein>
<dbReference type="NCBIfam" id="TIGR02975">
    <property type="entry name" value="phageshock_pspG"/>
    <property type="match status" value="1"/>
</dbReference>
<dbReference type="InterPro" id="IPR014318">
    <property type="entry name" value="Phageshock_PspG"/>
</dbReference>
<evidence type="ECO:0000313" key="3">
    <source>
        <dbReference type="Proteomes" id="UP000073601"/>
    </source>
</evidence>
<dbReference type="Pfam" id="PF09583">
    <property type="entry name" value="Phageshock_PspG"/>
    <property type="match status" value="1"/>
</dbReference>
<keyword evidence="3" id="KW-1185">Reference proteome</keyword>
<gene>
    <name evidence="2" type="primary">pspG</name>
    <name evidence="2" type="ORF">GMA8713_02751</name>
</gene>
<feature type="transmembrane region" description="Helical" evidence="1">
    <location>
        <begin position="40"/>
        <end position="61"/>
    </location>
</feature>